<dbReference type="EMBL" id="JACJHX010000006">
    <property type="protein sequence ID" value="MBA9027110.1"/>
    <property type="molecule type" value="Genomic_DNA"/>
</dbReference>
<proteinExistence type="predicted"/>
<evidence type="ECO:0000256" key="1">
    <source>
        <dbReference type="SAM" id="Coils"/>
    </source>
</evidence>
<feature type="coiled-coil region" evidence="1">
    <location>
        <begin position="73"/>
        <end position="100"/>
    </location>
</feature>
<evidence type="ECO:0000313" key="2">
    <source>
        <dbReference type="EMBL" id="MBA9027110.1"/>
    </source>
</evidence>
<organism evidence="2 3">
    <name type="scientific">Peribacillus huizhouensis</name>
    <dbReference type="NCBI Taxonomy" id="1501239"/>
    <lineage>
        <taxon>Bacteria</taxon>
        <taxon>Bacillati</taxon>
        <taxon>Bacillota</taxon>
        <taxon>Bacilli</taxon>
        <taxon>Bacillales</taxon>
        <taxon>Bacillaceae</taxon>
        <taxon>Peribacillus</taxon>
    </lineage>
</organism>
<dbReference type="Proteomes" id="UP000626697">
    <property type="component" value="Unassembled WGS sequence"/>
</dbReference>
<keyword evidence="1" id="KW-0175">Coiled coil</keyword>
<sequence length="142" mass="16407">MMAIKRDVFYELKKHGTNAERKINKKIQDSLNKKEIIELASLYSNQIAPQIKRNQDNIEMLSVALNFPTKRDIANIAKMTVQLEEKLDKLDETLATLFQKNPQINMANPTTSPSERRKRLIKILQTYLSSGNNANETGKFKW</sequence>
<dbReference type="RefSeq" id="WP_182502727.1">
    <property type="nucleotide sequence ID" value="NZ_JACJHX010000006.1"/>
</dbReference>
<reference evidence="2 3" key="1">
    <citation type="submission" date="2020-08" db="EMBL/GenBank/DDBJ databases">
        <title>Genomic Encyclopedia of Type Strains, Phase IV (KMG-IV): sequencing the most valuable type-strain genomes for metagenomic binning, comparative biology and taxonomic classification.</title>
        <authorList>
            <person name="Goeker M."/>
        </authorList>
    </citation>
    <scope>NUCLEOTIDE SEQUENCE [LARGE SCALE GENOMIC DNA]</scope>
    <source>
        <strain evidence="2 3">DSM 105481</strain>
    </source>
</reference>
<gene>
    <name evidence="2" type="ORF">HNP81_002400</name>
</gene>
<keyword evidence="3" id="KW-1185">Reference proteome</keyword>
<name>A0ABR6CQ71_9BACI</name>
<comment type="caution">
    <text evidence="2">The sequence shown here is derived from an EMBL/GenBank/DDBJ whole genome shotgun (WGS) entry which is preliminary data.</text>
</comment>
<protein>
    <submittedName>
        <fullName evidence="2">Uncharacterized protein</fullName>
    </submittedName>
</protein>
<evidence type="ECO:0000313" key="3">
    <source>
        <dbReference type="Proteomes" id="UP000626697"/>
    </source>
</evidence>
<accession>A0ABR6CQ71</accession>